<dbReference type="PROSITE" id="PS00163">
    <property type="entry name" value="FUMARATE_LYASES"/>
    <property type="match status" value="1"/>
</dbReference>
<dbReference type="Gene3D" id="1.10.40.30">
    <property type="entry name" value="Fumarase/aspartase (C-terminal domain)"/>
    <property type="match status" value="1"/>
</dbReference>
<dbReference type="InterPro" id="IPR009049">
    <property type="entry name" value="Argininosuccinate_lyase"/>
</dbReference>
<dbReference type="EC" id="4.3.2.1" evidence="3 5"/>
<dbReference type="NCBIfam" id="TIGR00838">
    <property type="entry name" value="argH"/>
    <property type="match status" value="1"/>
</dbReference>
<comment type="catalytic activity">
    <reaction evidence="1 5">
        <text>2-(N(omega)-L-arginino)succinate = fumarate + L-arginine</text>
        <dbReference type="Rhea" id="RHEA:24020"/>
        <dbReference type="ChEBI" id="CHEBI:29806"/>
        <dbReference type="ChEBI" id="CHEBI:32682"/>
        <dbReference type="ChEBI" id="CHEBI:57472"/>
        <dbReference type="EC" id="4.3.2.1"/>
    </reaction>
</comment>
<keyword evidence="5 7" id="KW-0456">Lyase</keyword>
<organism evidence="7 8">
    <name type="scientific">Ravibacter arvi</name>
    <dbReference type="NCBI Taxonomy" id="2051041"/>
    <lineage>
        <taxon>Bacteria</taxon>
        <taxon>Pseudomonadati</taxon>
        <taxon>Bacteroidota</taxon>
        <taxon>Cytophagia</taxon>
        <taxon>Cytophagales</taxon>
        <taxon>Spirosomataceae</taxon>
        <taxon>Ravibacter</taxon>
    </lineage>
</organism>
<dbReference type="RefSeq" id="WP_345029344.1">
    <property type="nucleotide sequence ID" value="NZ_BAABEY010000024.1"/>
</dbReference>
<dbReference type="CDD" id="cd01359">
    <property type="entry name" value="Argininosuccinate_lyase"/>
    <property type="match status" value="1"/>
</dbReference>
<dbReference type="GO" id="GO:0016829">
    <property type="term" value="F:lyase activity"/>
    <property type="evidence" value="ECO:0007669"/>
    <property type="project" value="UniProtKB-KW"/>
</dbReference>
<dbReference type="EMBL" id="BAABEY010000024">
    <property type="protein sequence ID" value="GAA4440300.1"/>
    <property type="molecule type" value="Genomic_DNA"/>
</dbReference>
<gene>
    <name evidence="5 7" type="primary">argH</name>
    <name evidence="7" type="ORF">GCM10023091_23740</name>
</gene>
<comment type="similarity">
    <text evidence="5">Belongs to the lyase 1 family. Argininosuccinate lyase subfamily.</text>
</comment>
<dbReference type="InterPro" id="IPR020557">
    <property type="entry name" value="Fumarate_lyase_CS"/>
</dbReference>
<comment type="subcellular location">
    <subcellularLocation>
        <location evidence="5">Cytoplasm</location>
    </subcellularLocation>
</comment>
<evidence type="ECO:0000259" key="6">
    <source>
        <dbReference type="Pfam" id="PF00206"/>
    </source>
</evidence>
<dbReference type="PRINTS" id="PR00149">
    <property type="entry name" value="FUMRATELYASE"/>
</dbReference>
<name>A0ABP8LYB5_9BACT</name>
<evidence type="ECO:0000256" key="5">
    <source>
        <dbReference type="HAMAP-Rule" id="MF_00006"/>
    </source>
</evidence>
<evidence type="ECO:0000256" key="4">
    <source>
        <dbReference type="ARBA" id="ARBA00022571"/>
    </source>
</evidence>
<dbReference type="InterPro" id="IPR022761">
    <property type="entry name" value="Fumarate_lyase_N"/>
</dbReference>
<dbReference type="PANTHER" id="PTHR43814:SF1">
    <property type="entry name" value="ARGININOSUCCINATE LYASE"/>
    <property type="match status" value="1"/>
</dbReference>
<dbReference type="Gene3D" id="1.10.275.10">
    <property type="entry name" value="Fumarase/aspartase (N-terminal domain)"/>
    <property type="match status" value="1"/>
</dbReference>
<evidence type="ECO:0000256" key="3">
    <source>
        <dbReference type="ARBA" id="ARBA00012338"/>
    </source>
</evidence>
<dbReference type="PRINTS" id="PR00145">
    <property type="entry name" value="ARGSUCLYASE"/>
</dbReference>
<feature type="domain" description="Fumarate lyase N-terminal" evidence="6">
    <location>
        <begin position="31"/>
        <end position="300"/>
    </location>
</feature>
<keyword evidence="8" id="KW-1185">Reference proteome</keyword>
<accession>A0ABP8LYB5</accession>
<protein>
    <recommendedName>
        <fullName evidence="3 5">Argininosuccinate lyase</fullName>
        <shortName evidence="5">ASAL</shortName>
        <ecNumber evidence="3 5">4.3.2.1</ecNumber>
    </recommendedName>
    <alternativeName>
        <fullName evidence="5">Arginosuccinase</fullName>
    </alternativeName>
</protein>
<evidence type="ECO:0000256" key="2">
    <source>
        <dbReference type="ARBA" id="ARBA00004941"/>
    </source>
</evidence>
<dbReference type="PANTHER" id="PTHR43814">
    <property type="entry name" value="ARGININOSUCCINATE LYASE"/>
    <property type="match status" value="1"/>
</dbReference>
<dbReference type="Gene3D" id="1.20.200.10">
    <property type="entry name" value="Fumarase/aspartase (Central domain)"/>
    <property type="match status" value="1"/>
</dbReference>
<reference evidence="8" key="1">
    <citation type="journal article" date="2019" name="Int. J. Syst. Evol. Microbiol.">
        <title>The Global Catalogue of Microorganisms (GCM) 10K type strain sequencing project: providing services to taxonomists for standard genome sequencing and annotation.</title>
        <authorList>
            <consortium name="The Broad Institute Genomics Platform"/>
            <consortium name="The Broad Institute Genome Sequencing Center for Infectious Disease"/>
            <person name="Wu L."/>
            <person name="Ma J."/>
        </authorList>
    </citation>
    <scope>NUCLEOTIDE SEQUENCE [LARGE SCALE GENOMIC DNA]</scope>
    <source>
        <strain evidence="8">JCM 31920</strain>
    </source>
</reference>
<evidence type="ECO:0000313" key="8">
    <source>
        <dbReference type="Proteomes" id="UP001501508"/>
    </source>
</evidence>
<dbReference type="SUPFAM" id="SSF48557">
    <property type="entry name" value="L-aspartase-like"/>
    <property type="match status" value="1"/>
</dbReference>
<dbReference type="InterPro" id="IPR000362">
    <property type="entry name" value="Fumarate_lyase_fam"/>
</dbReference>
<keyword evidence="4 5" id="KW-0055">Arginine biosynthesis</keyword>
<dbReference type="InterPro" id="IPR024083">
    <property type="entry name" value="Fumarase/histidase_N"/>
</dbReference>
<comment type="caution">
    <text evidence="7">The sequence shown here is derived from an EMBL/GenBank/DDBJ whole genome shotgun (WGS) entry which is preliminary data.</text>
</comment>
<evidence type="ECO:0000313" key="7">
    <source>
        <dbReference type="EMBL" id="GAA4440300.1"/>
    </source>
</evidence>
<proteinExistence type="inferred from homology"/>
<keyword evidence="5" id="KW-0028">Amino-acid biosynthesis</keyword>
<dbReference type="Proteomes" id="UP001501508">
    <property type="component" value="Unassembled WGS sequence"/>
</dbReference>
<comment type="pathway">
    <text evidence="2 5">Amino-acid biosynthesis; L-arginine biosynthesis; L-arginine from L-ornithine and carbamoyl phosphate: step 3/3.</text>
</comment>
<dbReference type="HAMAP" id="MF_00006">
    <property type="entry name" value="Arg_succ_lyase"/>
    <property type="match status" value="1"/>
</dbReference>
<evidence type="ECO:0000256" key="1">
    <source>
        <dbReference type="ARBA" id="ARBA00000985"/>
    </source>
</evidence>
<sequence length="446" mass="49717">MTKLWQKEGITVSEKIEKFTVGRDRELDLQLAPFDVQGNLAHARMLAEIGLLTTTELAGLEAALKEIYTSIETGEFEIEEGVEDVHSQVELLLTRKLGDVGKKIHSGRSRNDQVLVDLKLFSRSRLKEVVTLTTRLFEVLVARAEEHKNDLLPGYTHLQIAMPSSFGLWFGAYAEGLLDDLVQLQAAYRLANRNPLGSGAGYGSSFPLDRQLTTDLLGFEGLHVNVVYAQMSRGRTEQAVLNAISSLAATVSRLAMDVCLYNSQNFGFLVLPDDMTTGSSIMPHKKNPDVAELLRAKCNRMKALPAEITMVLSNLPSGYHRDMQLLKEILMPALSEIIECLDVAIYMLEHVKVNTGLLEDKKYDLLFSVERVNELVMQQVPFRDAYKQVGVEIANGSYRASRNLDHTHIGSIGNLQLDLLKLRLTDELTKFNFEKADRAIGALLGN</sequence>
<dbReference type="Pfam" id="PF00206">
    <property type="entry name" value="Lyase_1"/>
    <property type="match status" value="1"/>
</dbReference>
<keyword evidence="5" id="KW-0963">Cytoplasm</keyword>
<dbReference type="InterPro" id="IPR008948">
    <property type="entry name" value="L-Aspartase-like"/>
</dbReference>